<evidence type="ECO:0000313" key="18">
    <source>
        <dbReference type="EMBL" id="ADV81344.1"/>
    </source>
</evidence>
<dbReference type="Pfam" id="PF00456">
    <property type="entry name" value="Transketolase_N"/>
    <property type="match status" value="1"/>
</dbReference>
<evidence type="ECO:0000256" key="15">
    <source>
        <dbReference type="PIRSR" id="PIRSR605478-4"/>
    </source>
</evidence>
<dbReference type="CDD" id="cd07033">
    <property type="entry name" value="TPP_PYR_DXS_TK_like"/>
    <property type="match status" value="1"/>
</dbReference>
<evidence type="ECO:0000259" key="17">
    <source>
        <dbReference type="SMART" id="SM00861"/>
    </source>
</evidence>
<dbReference type="PANTHER" id="PTHR43522">
    <property type="entry name" value="TRANSKETOLASE"/>
    <property type="match status" value="1"/>
</dbReference>
<keyword evidence="9 14" id="KW-0786">Thiamine pyrophosphate</keyword>
<dbReference type="EC" id="2.2.1.1" evidence="5 11"/>
<dbReference type="EMBL" id="CP002467">
    <property type="protein sequence ID" value="ADV81344.1"/>
    <property type="molecule type" value="Genomic_DNA"/>
</dbReference>
<dbReference type="AlphaFoldDB" id="E8V369"/>
<comment type="cofactor">
    <cofactor evidence="1">
        <name>Ca(2+)</name>
        <dbReference type="ChEBI" id="CHEBI:29108"/>
    </cofactor>
</comment>
<feature type="binding site" evidence="14">
    <location>
        <position position="261"/>
    </location>
    <ligand>
        <name>thiamine diphosphate</name>
        <dbReference type="ChEBI" id="CHEBI:58937"/>
    </ligand>
</feature>
<feature type="binding site" evidence="13">
    <location>
        <position position="261"/>
    </location>
    <ligand>
        <name>substrate</name>
    </ligand>
</feature>
<feature type="site" description="Important for catalytic activity" evidence="16">
    <location>
        <position position="261"/>
    </location>
</feature>
<feature type="domain" description="Transketolase-like pyrimidine-binding" evidence="17">
    <location>
        <begin position="352"/>
        <end position="521"/>
    </location>
</feature>
<evidence type="ECO:0000256" key="8">
    <source>
        <dbReference type="ARBA" id="ARBA00022842"/>
    </source>
</evidence>
<gene>
    <name evidence="18" type="ordered locus">AciPR4_0509</name>
</gene>
<dbReference type="Gene3D" id="3.40.50.920">
    <property type="match status" value="1"/>
</dbReference>
<dbReference type="InterPro" id="IPR005474">
    <property type="entry name" value="Transketolase_N"/>
</dbReference>
<dbReference type="InterPro" id="IPR033247">
    <property type="entry name" value="Transketolase_fam"/>
</dbReference>
<dbReference type="InterPro" id="IPR055152">
    <property type="entry name" value="Transketolase-like_C_2"/>
</dbReference>
<feature type="binding site" evidence="15">
    <location>
        <position position="186"/>
    </location>
    <ligand>
        <name>Mg(2+)</name>
        <dbReference type="ChEBI" id="CHEBI:18420"/>
    </ligand>
</feature>
<dbReference type="FunFam" id="3.40.50.920:FF:000003">
    <property type="entry name" value="Transketolase"/>
    <property type="match status" value="1"/>
</dbReference>
<name>E8V369_TERSS</name>
<keyword evidence="19" id="KW-1185">Reference proteome</keyword>
<evidence type="ECO:0000256" key="16">
    <source>
        <dbReference type="PIRSR" id="PIRSR605478-5"/>
    </source>
</evidence>
<evidence type="ECO:0000256" key="7">
    <source>
        <dbReference type="ARBA" id="ARBA00022723"/>
    </source>
</evidence>
<feature type="binding site" evidence="13">
    <location>
        <position position="466"/>
    </location>
    <ligand>
        <name>substrate</name>
    </ligand>
</feature>
<evidence type="ECO:0000256" key="5">
    <source>
        <dbReference type="ARBA" id="ARBA00013152"/>
    </source>
</evidence>
<evidence type="ECO:0000256" key="6">
    <source>
        <dbReference type="ARBA" id="ARBA00022679"/>
    </source>
</evidence>
<evidence type="ECO:0000256" key="12">
    <source>
        <dbReference type="PIRSR" id="PIRSR605478-1"/>
    </source>
</evidence>
<comment type="catalytic activity">
    <reaction evidence="10">
        <text>D-sedoheptulose 7-phosphate + D-glyceraldehyde 3-phosphate = aldehydo-D-ribose 5-phosphate + D-xylulose 5-phosphate</text>
        <dbReference type="Rhea" id="RHEA:10508"/>
        <dbReference type="ChEBI" id="CHEBI:57483"/>
        <dbReference type="ChEBI" id="CHEBI:57737"/>
        <dbReference type="ChEBI" id="CHEBI:58273"/>
        <dbReference type="ChEBI" id="CHEBI:59776"/>
        <dbReference type="EC" id="2.2.1.1"/>
    </reaction>
</comment>
<dbReference type="STRING" id="401053.AciPR4_0509"/>
<evidence type="ECO:0000256" key="3">
    <source>
        <dbReference type="ARBA" id="ARBA00007131"/>
    </source>
</evidence>
<dbReference type="KEGG" id="tsa:AciPR4_0509"/>
<evidence type="ECO:0000256" key="11">
    <source>
        <dbReference type="NCBIfam" id="TIGR00232"/>
    </source>
</evidence>
<dbReference type="Proteomes" id="UP000006844">
    <property type="component" value="Chromosome"/>
</dbReference>
<dbReference type="GO" id="GO:0005829">
    <property type="term" value="C:cytosol"/>
    <property type="evidence" value="ECO:0007669"/>
    <property type="project" value="TreeGrafter"/>
</dbReference>
<comment type="cofactor">
    <cofactor evidence="14">
        <name>thiamine diphosphate</name>
        <dbReference type="ChEBI" id="CHEBI:58937"/>
    </cofactor>
    <text evidence="14">Binds 1 thiamine pyrophosphate per subunit. During the reaction, the substrate forms a covalent intermediate with the cofactor.</text>
</comment>
<comment type="subunit">
    <text evidence="4">Homodimer.</text>
</comment>
<dbReference type="InterPro" id="IPR029061">
    <property type="entry name" value="THDP-binding"/>
</dbReference>
<dbReference type="SUPFAM" id="SSF52922">
    <property type="entry name" value="TK C-terminal domain-like"/>
    <property type="match status" value="1"/>
</dbReference>
<evidence type="ECO:0000256" key="1">
    <source>
        <dbReference type="ARBA" id="ARBA00001913"/>
    </source>
</evidence>
<feature type="binding site" evidence="15">
    <location>
        <position position="188"/>
    </location>
    <ligand>
        <name>Mg(2+)</name>
        <dbReference type="ChEBI" id="CHEBI:18420"/>
    </ligand>
</feature>
<dbReference type="GO" id="GO:0009052">
    <property type="term" value="P:pentose-phosphate shunt, non-oxidative branch"/>
    <property type="evidence" value="ECO:0007669"/>
    <property type="project" value="UniProtKB-ARBA"/>
</dbReference>
<dbReference type="eggNOG" id="COG0021">
    <property type="taxonomic scope" value="Bacteria"/>
</dbReference>
<organism evidence="18 19">
    <name type="scientific">Terriglobus saanensis (strain ATCC BAA-1853 / DSM 23119 / SP1PR4)</name>
    <dbReference type="NCBI Taxonomy" id="401053"/>
    <lineage>
        <taxon>Bacteria</taxon>
        <taxon>Pseudomonadati</taxon>
        <taxon>Acidobacteriota</taxon>
        <taxon>Terriglobia</taxon>
        <taxon>Terriglobales</taxon>
        <taxon>Acidobacteriaceae</taxon>
        <taxon>Terriglobus</taxon>
    </lineage>
</organism>
<feature type="binding site" evidence="14">
    <location>
        <begin position="115"/>
        <end position="117"/>
    </location>
    <ligand>
        <name>thiamine diphosphate</name>
        <dbReference type="ChEBI" id="CHEBI:58937"/>
    </ligand>
</feature>
<feature type="binding site" evidence="13">
    <location>
        <position position="27"/>
    </location>
    <ligand>
        <name>substrate</name>
    </ligand>
</feature>
<dbReference type="InterPro" id="IPR005478">
    <property type="entry name" value="Transketolase_bac-like"/>
</dbReference>
<evidence type="ECO:0000313" key="19">
    <source>
        <dbReference type="Proteomes" id="UP000006844"/>
    </source>
</evidence>
<dbReference type="Pfam" id="PF02779">
    <property type="entry name" value="Transket_pyr"/>
    <property type="match status" value="1"/>
</dbReference>
<feature type="binding site" evidence="14">
    <location>
        <position position="67"/>
    </location>
    <ligand>
        <name>thiamine diphosphate</name>
        <dbReference type="ChEBI" id="CHEBI:58937"/>
    </ligand>
</feature>
<feature type="binding site" evidence="13">
    <location>
        <position position="382"/>
    </location>
    <ligand>
        <name>substrate</name>
    </ligand>
</feature>
<dbReference type="Gene3D" id="3.40.50.970">
    <property type="match status" value="2"/>
</dbReference>
<evidence type="ECO:0000256" key="2">
    <source>
        <dbReference type="ARBA" id="ARBA00001941"/>
    </source>
</evidence>
<comment type="cofactor">
    <cofactor evidence="2">
        <name>Co(2+)</name>
        <dbReference type="ChEBI" id="CHEBI:48828"/>
    </cofactor>
</comment>
<reference evidence="18 19" key="1">
    <citation type="journal article" date="2012" name="Stand. Genomic Sci.">
        <title>Complete genome sequence of Terriglobus saanensis type strain SP1PR4(T), an Acidobacteria from tundra soil.</title>
        <authorList>
            <person name="Rawat S.R."/>
            <person name="Mannisto M.K."/>
            <person name="Starovoytov V."/>
            <person name="Goodwin L."/>
            <person name="Nolan M."/>
            <person name="Hauser L."/>
            <person name="Land M."/>
            <person name="Davenport K.W."/>
            <person name="Woyke T."/>
            <person name="Haggblom M.M."/>
        </authorList>
    </citation>
    <scope>NUCLEOTIDE SEQUENCE</scope>
    <source>
        <strain evidence="19">ATCC BAA-1853 / DSM 23119 / SP1PR4</strain>
    </source>
</reference>
<feature type="binding site" evidence="15">
    <location>
        <position position="156"/>
    </location>
    <ligand>
        <name>Mg(2+)</name>
        <dbReference type="ChEBI" id="CHEBI:18420"/>
    </ligand>
</feature>
<dbReference type="NCBIfam" id="TIGR00232">
    <property type="entry name" value="tktlase_bact"/>
    <property type="match status" value="1"/>
</dbReference>
<evidence type="ECO:0000256" key="9">
    <source>
        <dbReference type="ARBA" id="ARBA00023052"/>
    </source>
</evidence>
<dbReference type="HOGENOM" id="CLU_009227_0_0_0"/>
<evidence type="ECO:0000256" key="10">
    <source>
        <dbReference type="ARBA" id="ARBA00049473"/>
    </source>
</evidence>
<dbReference type="GO" id="GO:0046872">
    <property type="term" value="F:metal ion binding"/>
    <property type="evidence" value="ECO:0007669"/>
    <property type="project" value="UniProtKB-KW"/>
</dbReference>
<dbReference type="PANTHER" id="PTHR43522:SF2">
    <property type="entry name" value="TRANSKETOLASE 1-RELATED"/>
    <property type="match status" value="1"/>
</dbReference>
<sequence>MSDLDQLSINTLRLLAVDGIEKAANGHPGAPLALSPLAYLLYQKHMKHDPSDHKWADRDRFVLSNGHASMLQYGALHLSGYDVSLEDLKLFRQWHSKAPGHPEYGFTPGVEVTTGPLGQGFAMAVGLAIAEKHLGALYNQPGQAIVDHYTYVMCGDGDLMEGVSHEAASLAGTLGLGKLIVFYDDNLISLDGPTELSYTEDVDKRFDAYHWHTQFVKDGNDLQALEVAIVEAKKVTDKPSMIRVRTIIGYGSPHAGTNKVHGEALGAENTKKTKEFFGFDPEKSFVVPEEAGKHWLEAKSRGQKAHKEWDEKFAAYKQAHPDLAAEFERRVSHELPKDWAKDIKPFPTEKAIATRNAGQVVLQAIGKNLPDLIGGAADLTSSTKTIFKDSPSFHVDPKGKNIFFGVREFGMCAAVNGMAAHGGIIPFGSTFFTFSDYCRSAMRMAALMSTHSLFVFTHDSIGLGADGPTHQPIEHLMSLRAIPQLTDFRPADANETAACWQLAIERPSACFMALSRQDLPVLDADKYKVFEKVKKGAYVLEGEGNTDLILVATGSEVSLALKALPELEKAGIKTKVVSMPSFRIFKEQDEAYRLSIFPHGVPKISIEAGATEGWWEFIGRDGIAIGVDTFGASAPGPEVLEKYGFSVANILDKAKQVIKK</sequence>
<evidence type="ECO:0000256" key="4">
    <source>
        <dbReference type="ARBA" id="ARBA00011738"/>
    </source>
</evidence>
<feature type="binding site" evidence="13">
    <location>
        <position position="516"/>
    </location>
    <ligand>
        <name>substrate</name>
    </ligand>
</feature>
<evidence type="ECO:0000256" key="14">
    <source>
        <dbReference type="PIRSR" id="PIRSR605478-3"/>
    </source>
</evidence>
<proteinExistence type="inferred from homology"/>
<dbReference type="SUPFAM" id="SSF52518">
    <property type="entry name" value="Thiamin diphosphate-binding fold (THDP-binding)"/>
    <property type="match status" value="2"/>
</dbReference>
<evidence type="ECO:0000256" key="13">
    <source>
        <dbReference type="PIRSR" id="PIRSR605478-2"/>
    </source>
</evidence>
<feature type="site" description="Important for catalytic activity" evidence="16">
    <location>
        <position position="27"/>
    </location>
</feature>
<feature type="binding site" evidence="13">
    <location>
        <position position="458"/>
    </location>
    <ligand>
        <name>substrate</name>
    </ligand>
</feature>
<protein>
    <recommendedName>
        <fullName evidence="5 11">Transketolase</fullName>
        <ecNumber evidence="5 11">2.2.1.1</ecNumber>
    </recommendedName>
</protein>
<dbReference type="InterPro" id="IPR009014">
    <property type="entry name" value="Transketo_C/PFOR_II"/>
</dbReference>
<feature type="binding site" evidence="14">
    <location>
        <position position="434"/>
    </location>
    <ligand>
        <name>thiamine diphosphate</name>
        <dbReference type="ChEBI" id="CHEBI:58937"/>
    </ligand>
</feature>
<feature type="binding site" evidence="13">
    <location>
        <position position="470"/>
    </location>
    <ligand>
        <name>substrate</name>
    </ligand>
</feature>
<feature type="binding site" evidence="14">
    <location>
        <position position="186"/>
    </location>
    <ligand>
        <name>thiamine diphosphate</name>
        <dbReference type="ChEBI" id="CHEBI:58937"/>
    </ligand>
</feature>
<dbReference type="FunFam" id="3.40.50.970:FF:000003">
    <property type="entry name" value="Transketolase"/>
    <property type="match status" value="1"/>
</dbReference>
<dbReference type="GO" id="GO:0004802">
    <property type="term" value="F:transketolase activity"/>
    <property type="evidence" value="ECO:0007669"/>
    <property type="project" value="UniProtKB-UniRule"/>
</dbReference>
<feature type="binding site" evidence="13">
    <location>
        <position position="355"/>
    </location>
    <ligand>
        <name>substrate</name>
    </ligand>
</feature>
<dbReference type="FunFam" id="3.40.50.970:FF:000004">
    <property type="entry name" value="Transketolase"/>
    <property type="match status" value="1"/>
</dbReference>
<keyword evidence="7 15" id="KW-0479">Metal-binding</keyword>
<dbReference type="Pfam" id="PF22613">
    <property type="entry name" value="Transketolase_C_1"/>
    <property type="match status" value="1"/>
</dbReference>
<dbReference type="RefSeq" id="WP_013567077.1">
    <property type="nucleotide sequence ID" value="NC_014963.1"/>
</dbReference>
<accession>E8V369</accession>
<keyword evidence="6" id="KW-0808">Transferase</keyword>
<dbReference type="OrthoDB" id="8732661at2"/>
<feature type="binding site" evidence="14">
    <location>
        <position position="157"/>
    </location>
    <ligand>
        <name>thiamine diphosphate</name>
        <dbReference type="ChEBI" id="CHEBI:58937"/>
    </ligand>
</feature>
<dbReference type="InterPro" id="IPR005475">
    <property type="entry name" value="Transketolase-like_Pyr-bd"/>
</dbReference>
<dbReference type="CDD" id="cd02012">
    <property type="entry name" value="TPP_TK"/>
    <property type="match status" value="1"/>
</dbReference>
<dbReference type="SMART" id="SM00861">
    <property type="entry name" value="Transket_pyr"/>
    <property type="match status" value="1"/>
</dbReference>
<keyword evidence="8 15" id="KW-0460">Magnesium</keyword>
<comment type="cofactor">
    <cofactor evidence="15">
        <name>Mg(2+)</name>
        <dbReference type="ChEBI" id="CHEBI:18420"/>
    </cofactor>
    <text evidence="15">Binds 1 Mg(2+) ion per subunit. Can also utilize other divalent metal cations, such as Ca(2+), Mn(2+) and Co(2+).</text>
</comment>
<feature type="active site" description="Proton donor" evidence="12">
    <location>
        <position position="408"/>
    </location>
</feature>
<comment type="similarity">
    <text evidence="3">Belongs to the transketolase family.</text>
</comment>